<dbReference type="InterPro" id="IPR011042">
    <property type="entry name" value="6-blade_b-propeller_TolB-like"/>
</dbReference>
<dbReference type="SUPFAM" id="SSF82171">
    <property type="entry name" value="DPP6 N-terminal domain-like"/>
    <property type="match status" value="1"/>
</dbReference>
<dbReference type="Gene3D" id="2.120.10.30">
    <property type="entry name" value="TolB, C-terminal domain"/>
    <property type="match status" value="1"/>
</dbReference>
<dbReference type="AlphaFoldDB" id="A0A660LG71"/>
<evidence type="ECO:0000313" key="2">
    <source>
        <dbReference type="Proteomes" id="UP000278962"/>
    </source>
</evidence>
<evidence type="ECO:0000313" key="1">
    <source>
        <dbReference type="EMBL" id="RKQ94082.1"/>
    </source>
</evidence>
<dbReference type="OrthoDB" id="9808778at2"/>
<gene>
    <name evidence="1" type="ORF">C8N24_3959</name>
</gene>
<name>A0A660LG71_9ACTN</name>
<comment type="caution">
    <text evidence="1">The sequence shown here is derived from an EMBL/GenBank/DDBJ whole genome shotgun (WGS) entry which is preliminary data.</text>
</comment>
<keyword evidence="2" id="KW-1185">Reference proteome</keyword>
<proteinExistence type="predicted"/>
<reference evidence="1 2" key="1">
    <citation type="submission" date="2018-10" db="EMBL/GenBank/DDBJ databases">
        <title>Genomic Encyclopedia of Archaeal and Bacterial Type Strains, Phase II (KMG-II): from individual species to whole genera.</title>
        <authorList>
            <person name="Goeker M."/>
        </authorList>
    </citation>
    <scope>NUCLEOTIDE SEQUENCE [LARGE SCALE GENOMIC DNA]</scope>
    <source>
        <strain evidence="1 2">DSM 14954</strain>
    </source>
</reference>
<dbReference type="Proteomes" id="UP000278962">
    <property type="component" value="Unassembled WGS sequence"/>
</dbReference>
<sequence>MRSRAVAFGALAVVCIAAAVIAAVVAISGARSDRQASAKAVAAARPKATEILAGGKPFAVFRSVDQAHAETLGRLSIAALDGGRPGPAVPAGPTCARTAFAAGKGLCLDLLGTQMSVKLLDGRMQQVGQFDLAGIPSRARVSPDGRWGGVTAFVVGHAYAAPGEFSTVATIIDMQAGKPIADLEKDFTVTDNGKVLDARDRNFWGLTFAGDGDTFYATAATDTRTWLIKGSIAARRAETIHENVECPSLSPDGTRIGYKQLVGRDPTRWRFTVLDLATGAETPLAESRSIDDQLAWLDDDHLLYGDGSVTWKVKADGSGKPEAWLRNADSATVQESVAAAP</sequence>
<dbReference type="RefSeq" id="WP_121252780.1">
    <property type="nucleotide sequence ID" value="NZ_RBIL01000001.1"/>
</dbReference>
<protein>
    <recommendedName>
        <fullName evidence="3">WD40 repeat protein</fullName>
    </recommendedName>
</protein>
<organism evidence="1 2">
    <name type="scientific">Solirubrobacter pauli</name>
    <dbReference type="NCBI Taxonomy" id="166793"/>
    <lineage>
        <taxon>Bacteria</taxon>
        <taxon>Bacillati</taxon>
        <taxon>Actinomycetota</taxon>
        <taxon>Thermoleophilia</taxon>
        <taxon>Solirubrobacterales</taxon>
        <taxon>Solirubrobacteraceae</taxon>
        <taxon>Solirubrobacter</taxon>
    </lineage>
</organism>
<evidence type="ECO:0008006" key="3">
    <source>
        <dbReference type="Google" id="ProtNLM"/>
    </source>
</evidence>
<dbReference type="EMBL" id="RBIL01000001">
    <property type="protein sequence ID" value="RKQ94082.1"/>
    <property type="molecule type" value="Genomic_DNA"/>
</dbReference>
<accession>A0A660LG71</accession>